<dbReference type="Proteomes" id="UP000011755">
    <property type="component" value="Unassembled WGS sequence"/>
</dbReference>
<evidence type="ECO:0000313" key="3">
    <source>
        <dbReference type="Proteomes" id="UP000011755"/>
    </source>
</evidence>
<accession>M2PZT7</accession>
<feature type="non-terminal residue" evidence="2">
    <location>
        <position position="71"/>
    </location>
</feature>
<feature type="transmembrane region" description="Helical" evidence="1">
    <location>
        <begin position="12"/>
        <end position="30"/>
    </location>
</feature>
<name>M2PZT7_ENTHI</name>
<dbReference type="VEuPathDB" id="AmoebaDB:EHI5A_250850"/>
<proteinExistence type="predicted"/>
<reference evidence="2 3" key="1">
    <citation type="submission" date="2013-02" db="EMBL/GenBank/DDBJ databases">
        <authorList>
            <person name="Hannick L."/>
            <person name="Zafar N."/>
            <person name="Lorenzi H."/>
            <person name="Ali I.A."/>
            <person name="Petri W.P."/>
            <person name="Caler E."/>
        </authorList>
    </citation>
    <scope>NUCLEOTIDE SEQUENCE [LARGE SCALE GENOMIC DNA]</scope>
    <source>
        <strain evidence="2 3">KU27</strain>
    </source>
</reference>
<protein>
    <submittedName>
        <fullName evidence="2">Uncharacterized protein</fullName>
    </submittedName>
</protein>
<organism evidence="2 3">
    <name type="scientific">Entamoeba histolytica KU27</name>
    <dbReference type="NCBI Taxonomy" id="885311"/>
    <lineage>
        <taxon>Eukaryota</taxon>
        <taxon>Amoebozoa</taxon>
        <taxon>Evosea</taxon>
        <taxon>Archamoebae</taxon>
        <taxon>Mastigamoebida</taxon>
        <taxon>Entamoebidae</taxon>
        <taxon>Entamoeba</taxon>
    </lineage>
</organism>
<evidence type="ECO:0000256" key="1">
    <source>
        <dbReference type="SAM" id="Phobius"/>
    </source>
</evidence>
<gene>
    <name evidence="2" type="ORF">EHI5A_250850</name>
</gene>
<dbReference type="AlphaFoldDB" id="M2PZT7"/>
<keyword evidence="1" id="KW-0472">Membrane</keyword>
<dbReference type="EMBL" id="KB445512">
    <property type="protein sequence ID" value="EMD42439.1"/>
    <property type="molecule type" value="Genomic_DNA"/>
</dbReference>
<sequence>NCIIILCIVIHYKFHYFIVTCYLNIIYSYLCYSLKTITSLSLITLFILYSLFLFNYFFNHSHFKYSFSLLF</sequence>
<feature type="transmembrane region" description="Helical" evidence="1">
    <location>
        <begin position="36"/>
        <end position="58"/>
    </location>
</feature>
<keyword evidence="1" id="KW-0812">Transmembrane</keyword>
<keyword evidence="1" id="KW-1133">Transmembrane helix</keyword>
<evidence type="ECO:0000313" key="2">
    <source>
        <dbReference type="EMBL" id="EMD42439.1"/>
    </source>
</evidence>
<feature type="non-terminal residue" evidence="2">
    <location>
        <position position="1"/>
    </location>
</feature>